<dbReference type="RefSeq" id="WP_117600642.1">
    <property type="nucleotide sequence ID" value="NZ_BAABZM010000001.1"/>
</dbReference>
<evidence type="ECO:0000313" key="9">
    <source>
        <dbReference type="Proteomes" id="UP000260759"/>
    </source>
</evidence>
<dbReference type="EMBL" id="QSVA01000009">
    <property type="protein sequence ID" value="RGN93602.1"/>
    <property type="molecule type" value="Genomic_DNA"/>
</dbReference>
<keyword evidence="1" id="KW-0229">DNA integration</keyword>
<evidence type="ECO:0000256" key="2">
    <source>
        <dbReference type="ARBA" id="ARBA00023125"/>
    </source>
</evidence>
<dbReference type="Pfam" id="PF00239">
    <property type="entry name" value="Resolvase"/>
    <property type="match status" value="1"/>
</dbReference>
<proteinExistence type="predicted"/>
<dbReference type="InterPro" id="IPR006119">
    <property type="entry name" value="Resolv_N"/>
</dbReference>
<dbReference type="PANTHER" id="PTHR30461:SF19">
    <property type="entry name" value="SITE-SPECIFIC RECOMBINASE RESOLVASE FAMILY"/>
    <property type="match status" value="1"/>
</dbReference>
<dbReference type="CDD" id="cd03768">
    <property type="entry name" value="SR_ResInv"/>
    <property type="match status" value="1"/>
</dbReference>
<gene>
    <name evidence="8" type="ORF">DWY92_19535</name>
    <name evidence="7" type="ORF">DXB37_12095</name>
</gene>
<dbReference type="Proteomes" id="UP000260759">
    <property type="component" value="Unassembled WGS sequence"/>
</dbReference>
<evidence type="ECO:0000256" key="5">
    <source>
        <dbReference type="PROSITE-ProRule" id="PRU10137"/>
    </source>
</evidence>
<name>A0A396EKM5_BACUN</name>
<evidence type="ECO:0000313" key="8">
    <source>
        <dbReference type="EMBL" id="RGQ47129.1"/>
    </source>
</evidence>
<organism evidence="7 9">
    <name type="scientific">Bacteroides uniformis</name>
    <dbReference type="NCBI Taxonomy" id="820"/>
    <lineage>
        <taxon>Bacteria</taxon>
        <taxon>Pseudomonadati</taxon>
        <taxon>Bacteroidota</taxon>
        <taxon>Bacteroidia</taxon>
        <taxon>Bacteroidales</taxon>
        <taxon>Bacteroidaceae</taxon>
        <taxon>Bacteroides</taxon>
    </lineage>
</organism>
<dbReference type="Proteomes" id="UP000283680">
    <property type="component" value="Unassembled WGS sequence"/>
</dbReference>
<accession>A0A396EKM5</accession>
<evidence type="ECO:0000259" key="6">
    <source>
        <dbReference type="PROSITE" id="PS51736"/>
    </source>
</evidence>
<dbReference type="EMBL" id="QRTH01000018">
    <property type="protein sequence ID" value="RGQ47129.1"/>
    <property type="molecule type" value="Genomic_DNA"/>
</dbReference>
<dbReference type="InterPro" id="IPR006118">
    <property type="entry name" value="Recombinase_CS"/>
</dbReference>
<evidence type="ECO:0000313" key="10">
    <source>
        <dbReference type="Proteomes" id="UP000283680"/>
    </source>
</evidence>
<evidence type="ECO:0000256" key="1">
    <source>
        <dbReference type="ARBA" id="ARBA00022908"/>
    </source>
</evidence>
<dbReference type="SUPFAM" id="SSF53041">
    <property type="entry name" value="Resolvase-like"/>
    <property type="match status" value="1"/>
</dbReference>
<evidence type="ECO:0000256" key="4">
    <source>
        <dbReference type="PIRSR" id="PIRSR606118-50"/>
    </source>
</evidence>
<feature type="active site" description="O-(5'-phospho-DNA)-serine intermediate" evidence="4 5">
    <location>
        <position position="9"/>
    </location>
</feature>
<dbReference type="PROSITE" id="PS51736">
    <property type="entry name" value="RECOMBINASES_3"/>
    <property type="match status" value="1"/>
</dbReference>
<dbReference type="GO" id="GO:0003677">
    <property type="term" value="F:DNA binding"/>
    <property type="evidence" value="ECO:0007669"/>
    <property type="project" value="UniProtKB-KW"/>
</dbReference>
<feature type="domain" description="Resolvase/invertase-type recombinase catalytic" evidence="6">
    <location>
        <begin position="1"/>
        <end position="143"/>
    </location>
</feature>
<dbReference type="GO" id="GO:0015074">
    <property type="term" value="P:DNA integration"/>
    <property type="evidence" value="ECO:0007669"/>
    <property type="project" value="UniProtKB-KW"/>
</dbReference>
<dbReference type="PROSITE" id="PS00397">
    <property type="entry name" value="RECOMBINASES_1"/>
    <property type="match status" value="1"/>
</dbReference>
<sequence length="202" mass="22931">MIYGYLRVSTDEQDSNNQKLGVCKKAESLGLSVDDWIIDDGISGTKEPEKRLLGKLMKKLQKGDVIITSELSRLGRKLFMIMRILEFCMLHEVKVYTVKDGYELGDNIQSKVLAFAFGIAAEIERDMISQRTKEALARKRLEGVVLGRPKGRKSSPDKYKLYGKNALIKGLIDEGISQRKIAKICKVDRNTLARFLKYELIN</sequence>
<dbReference type="Gene3D" id="3.40.50.1390">
    <property type="entry name" value="Resolvase, N-terminal catalytic domain"/>
    <property type="match status" value="1"/>
</dbReference>
<dbReference type="SMART" id="SM00857">
    <property type="entry name" value="Resolvase"/>
    <property type="match status" value="1"/>
</dbReference>
<keyword evidence="2" id="KW-0238">DNA-binding</keyword>
<comment type="caution">
    <text evidence="7">The sequence shown here is derived from an EMBL/GenBank/DDBJ whole genome shotgun (WGS) entry which is preliminary data.</text>
</comment>
<evidence type="ECO:0000313" key="7">
    <source>
        <dbReference type="EMBL" id="RGN93602.1"/>
    </source>
</evidence>
<dbReference type="InterPro" id="IPR036162">
    <property type="entry name" value="Resolvase-like_N_sf"/>
</dbReference>
<dbReference type="AlphaFoldDB" id="A0A396EKM5"/>
<reference evidence="9 10" key="1">
    <citation type="submission" date="2018-08" db="EMBL/GenBank/DDBJ databases">
        <title>A genome reference for cultivated species of the human gut microbiota.</title>
        <authorList>
            <person name="Zou Y."/>
            <person name="Xue W."/>
            <person name="Luo G."/>
        </authorList>
    </citation>
    <scope>NUCLEOTIDE SEQUENCE [LARGE SCALE GENOMIC DNA]</scope>
    <source>
        <strain evidence="8 10">AF28-11</strain>
        <strain evidence="7 9">OM03-4</strain>
    </source>
</reference>
<keyword evidence="3" id="KW-0233">DNA recombination</keyword>
<evidence type="ECO:0000256" key="3">
    <source>
        <dbReference type="ARBA" id="ARBA00023172"/>
    </source>
</evidence>
<dbReference type="PANTHER" id="PTHR30461">
    <property type="entry name" value="DNA-INVERTASE FROM LAMBDOID PROPHAGE"/>
    <property type="match status" value="1"/>
</dbReference>
<dbReference type="NCBIfam" id="NF009949">
    <property type="entry name" value="PRK13413.1"/>
    <property type="match status" value="1"/>
</dbReference>
<dbReference type="GO" id="GO:0000150">
    <property type="term" value="F:DNA strand exchange activity"/>
    <property type="evidence" value="ECO:0007669"/>
    <property type="project" value="InterPro"/>
</dbReference>
<dbReference type="InterPro" id="IPR050639">
    <property type="entry name" value="SSR_resolvase"/>
</dbReference>
<protein>
    <submittedName>
        <fullName evidence="7">Invertase</fullName>
    </submittedName>
</protein>